<accession>A0A316TRS6</accession>
<dbReference type="InterPro" id="IPR045749">
    <property type="entry name" value="DUF6090"/>
</dbReference>
<keyword evidence="1" id="KW-1133">Transmembrane helix</keyword>
<keyword evidence="1" id="KW-0812">Transmembrane</keyword>
<feature type="transmembrane region" description="Helical" evidence="1">
    <location>
        <begin position="21"/>
        <end position="42"/>
    </location>
</feature>
<comment type="caution">
    <text evidence="2">The sequence shown here is derived from an EMBL/GenBank/DDBJ whole genome shotgun (WGS) entry which is preliminary data.</text>
</comment>
<dbReference type="AlphaFoldDB" id="A0A316TRS6"/>
<evidence type="ECO:0000256" key="1">
    <source>
        <dbReference type="SAM" id="Phobius"/>
    </source>
</evidence>
<dbReference type="EMBL" id="QGGB01000003">
    <property type="protein sequence ID" value="PWN07297.1"/>
    <property type="molecule type" value="Genomic_DNA"/>
</dbReference>
<dbReference type="Proteomes" id="UP000245533">
    <property type="component" value="Unassembled WGS sequence"/>
</dbReference>
<dbReference type="Pfam" id="PF19578">
    <property type="entry name" value="DUF6090"/>
    <property type="match status" value="1"/>
</dbReference>
<evidence type="ECO:0000313" key="3">
    <source>
        <dbReference type="Proteomes" id="UP000245533"/>
    </source>
</evidence>
<sequence>MITLFRRLRQKFIGEGNTGRYILYAIGEILLVVTGILIALQVNNWNEERRERSTELLYLQSFKEDLDQNMAELDRVIEKTSRVAVYNDSLLTFLVSAESASLDQELFLRLLGESAGYTIFQSKEGTIQSIIGSGALEVIRDPFIRMKIAVWEGDLKNIRAWESDSKRSFDEYTGYLKMNLPRHLMLFDESVIDDNVLTKLQSDTFFLNTLMERSFISSSLNDLYKEKREELGMLSELVDREIQSLMD</sequence>
<name>A0A316TRS6_9BACT</name>
<dbReference type="OrthoDB" id="821805at2"/>
<proteinExistence type="predicted"/>
<dbReference type="RefSeq" id="WP_109644846.1">
    <property type="nucleotide sequence ID" value="NZ_QGGB01000003.1"/>
</dbReference>
<protein>
    <submittedName>
        <fullName evidence="2">Uncharacterized protein</fullName>
    </submittedName>
</protein>
<keyword evidence="3" id="KW-1185">Reference proteome</keyword>
<gene>
    <name evidence="2" type="ORF">DDZ15_03245</name>
</gene>
<keyword evidence="1" id="KW-0472">Membrane</keyword>
<reference evidence="2 3" key="1">
    <citation type="submission" date="2018-05" db="EMBL/GenBank/DDBJ databases">
        <title>Rhodohalobacter halophilus gen. nov., sp. nov., a moderately halophilic member of the family Balneolaceae.</title>
        <authorList>
            <person name="Liu Z.-W."/>
        </authorList>
    </citation>
    <scope>NUCLEOTIDE SEQUENCE [LARGE SCALE GENOMIC DNA]</scope>
    <source>
        <strain evidence="2 3">8A47</strain>
    </source>
</reference>
<evidence type="ECO:0000313" key="2">
    <source>
        <dbReference type="EMBL" id="PWN07297.1"/>
    </source>
</evidence>
<organism evidence="2 3">
    <name type="scientific">Rhodohalobacter mucosus</name>
    <dbReference type="NCBI Taxonomy" id="2079485"/>
    <lineage>
        <taxon>Bacteria</taxon>
        <taxon>Pseudomonadati</taxon>
        <taxon>Balneolota</taxon>
        <taxon>Balneolia</taxon>
        <taxon>Balneolales</taxon>
        <taxon>Balneolaceae</taxon>
        <taxon>Rhodohalobacter</taxon>
    </lineage>
</organism>